<dbReference type="RefSeq" id="WP_038287022.1">
    <property type="nucleotide sequence ID" value="NZ_BAVR01000005.1"/>
</dbReference>
<accession>W4V1W1</accession>
<dbReference type="GO" id="GO:0046081">
    <property type="term" value="P:dUTP catabolic process"/>
    <property type="evidence" value="ECO:0007669"/>
    <property type="project" value="TreeGrafter"/>
</dbReference>
<dbReference type="EMBL" id="BAVR01000005">
    <property type="protein sequence ID" value="GAE87211.1"/>
    <property type="molecule type" value="Genomic_DNA"/>
</dbReference>
<reference evidence="2" key="1">
    <citation type="journal article" date="2014" name="Genome Announc.">
        <title>Draft Genome Sequence of Clostridium straminisolvens Strain JCM 21531T, Isolated from a Cellulose-Degrading Bacterial Community.</title>
        <authorList>
            <person name="Yuki M."/>
            <person name="Oshima K."/>
            <person name="Suda W."/>
            <person name="Sakamoto M."/>
            <person name="Kitamura K."/>
            <person name="Iida T."/>
            <person name="Hattori M."/>
            <person name="Ohkuma M."/>
        </authorList>
    </citation>
    <scope>NUCLEOTIDE SEQUENCE [LARGE SCALE GENOMIC DNA]</scope>
    <source>
        <strain evidence="2">JCM 21531</strain>
    </source>
</reference>
<dbReference type="NCBIfam" id="TIGR00444">
    <property type="entry name" value="mazG"/>
    <property type="match status" value="1"/>
</dbReference>
<dbReference type="GO" id="GO:0006950">
    <property type="term" value="P:response to stress"/>
    <property type="evidence" value="ECO:0007669"/>
    <property type="project" value="UniProtKB-ARBA"/>
</dbReference>
<dbReference type="SUPFAM" id="SSF101386">
    <property type="entry name" value="all-alpha NTP pyrophosphatases"/>
    <property type="match status" value="2"/>
</dbReference>
<dbReference type="GO" id="GO:0046047">
    <property type="term" value="P:TTP catabolic process"/>
    <property type="evidence" value="ECO:0007669"/>
    <property type="project" value="TreeGrafter"/>
</dbReference>
<dbReference type="InterPro" id="IPR048011">
    <property type="entry name" value="NTP-PPase_MazG-like_C"/>
</dbReference>
<dbReference type="FunFam" id="1.10.287.1080:FF:000001">
    <property type="entry name" value="Nucleoside triphosphate pyrophosphohydrolase"/>
    <property type="match status" value="1"/>
</dbReference>
<dbReference type="PANTHER" id="PTHR30522:SF0">
    <property type="entry name" value="NUCLEOSIDE TRIPHOSPHATE PYROPHOSPHOHYDROLASE"/>
    <property type="match status" value="1"/>
</dbReference>
<dbReference type="CDD" id="cd11528">
    <property type="entry name" value="NTP-PPase_MazG_Nterm"/>
    <property type="match status" value="1"/>
</dbReference>
<gene>
    <name evidence="2" type="ORF">JCM21531_562</name>
</gene>
<dbReference type="Gene3D" id="1.10.287.1080">
    <property type="entry name" value="MazG-like"/>
    <property type="match status" value="2"/>
</dbReference>
<dbReference type="Proteomes" id="UP000019109">
    <property type="component" value="Unassembled WGS sequence"/>
</dbReference>
<organism evidence="2 3">
    <name type="scientific">Acetivibrio straminisolvens JCM 21531</name>
    <dbReference type="NCBI Taxonomy" id="1294263"/>
    <lineage>
        <taxon>Bacteria</taxon>
        <taxon>Bacillati</taxon>
        <taxon>Bacillota</taxon>
        <taxon>Clostridia</taxon>
        <taxon>Eubacteriales</taxon>
        <taxon>Oscillospiraceae</taxon>
        <taxon>Acetivibrio</taxon>
    </lineage>
</organism>
<dbReference type="AlphaFoldDB" id="W4V1W1"/>
<dbReference type="Pfam" id="PF03819">
    <property type="entry name" value="MazG"/>
    <property type="match status" value="2"/>
</dbReference>
<protein>
    <submittedName>
        <fullName evidence="2">Nucleoside triphosphate pyrophosphohydrolase MazG</fullName>
    </submittedName>
</protein>
<dbReference type="InterPro" id="IPR048015">
    <property type="entry name" value="NTP-PPase_MazG-like_N"/>
</dbReference>
<feature type="domain" description="NTP pyrophosphohydrolase MazG-like" evidence="1">
    <location>
        <begin position="167"/>
        <end position="227"/>
    </location>
</feature>
<feature type="domain" description="NTP pyrophosphohydrolase MazG-like" evidence="1">
    <location>
        <begin position="30"/>
        <end position="103"/>
    </location>
</feature>
<evidence type="ECO:0000313" key="3">
    <source>
        <dbReference type="Proteomes" id="UP000019109"/>
    </source>
</evidence>
<dbReference type="FunFam" id="1.10.287.1080:FF:000003">
    <property type="entry name" value="Nucleoside triphosphate pyrophosphohydrolase"/>
    <property type="match status" value="1"/>
</dbReference>
<evidence type="ECO:0000259" key="1">
    <source>
        <dbReference type="Pfam" id="PF03819"/>
    </source>
</evidence>
<evidence type="ECO:0000313" key="2">
    <source>
        <dbReference type="EMBL" id="GAE87211.1"/>
    </source>
</evidence>
<dbReference type="NCBIfam" id="NF007113">
    <property type="entry name" value="PRK09562.1"/>
    <property type="match status" value="1"/>
</dbReference>
<dbReference type="CDD" id="cd11529">
    <property type="entry name" value="NTP-PPase_MazG_Cterm"/>
    <property type="match status" value="1"/>
</dbReference>
<dbReference type="OrthoDB" id="9808939at2"/>
<proteinExistence type="predicted"/>
<dbReference type="GO" id="GO:0047429">
    <property type="term" value="F:nucleoside triphosphate diphosphatase activity"/>
    <property type="evidence" value="ECO:0007669"/>
    <property type="project" value="InterPro"/>
</dbReference>
<name>W4V1W1_9FIRM</name>
<dbReference type="GO" id="GO:0046052">
    <property type="term" value="P:UTP catabolic process"/>
    <property type="evidence" value="ECO:0007669"/>
    <property type="project" value="TreeGrafter"/>
</dbReference>
<dbReference type="InterPro" id="IPR004518">
    <property type="entry name" value="MazG-like_dom"/>
</dbReference>
<keyword evidence="2" id="KW-0378">Hydrolase</keyword>
<dbReference type="STRING" id="1294263.JCM21531_562"/>
<dbReference type="GO" id="GO:0046061">
    <property type="term" value="P:dATP catabolic process"/>
    <property type="evidence" value="ECO:0007669"/>
    <property type="project" value="TreeGrafter"/>
</dbReference>
<dbReference type="InterPro" id="IPR011551">
    <property type="entry name" value="NTP_PyrPHydrolase_MazG"/>
</dbReference>
<keyword evidence="3" id="KW-1185">Reference proteome</keyword>
<comment type="caution">
    <text evidence="2">The sequence shown here is derived from an EMBL/GenBank/DDBJ whole genome shotgun (WGS) entry which is preliminary data.</text>
</comment>
<dbReference type="GO" id="GO:0046076">
    <property type="term" value="P:dTTP catabolic process"/>
    <property type="evidence" value="ECO:0007669"/>
    <property type="project" value="TreeGrafter"/>
</dbReference>
<dbReference type="PANTHER" id="PTHR30522">
    <property type="entry name" value="NUCLEOSIDE TRIPHOSPHATE PYROPHOSPHOHYDROLASE"/>
    <property type="match status" value="1"/>
</dbReference>
<sequence length="266" mass="31074">MIKEKYTFDDLLEIMRLLRSENGCPWDREQNHESLKKYLIEETYEVLEVIDLNDKKRLCEELGDLLLQIVFHAQIASEDKEFDMNDVISGICRKMVQRHTHVFGTDKADTADEVLTNWEEIKKKEKGMKSQTEVLKDVPSNLPALMRSYKVQQKASQVGFDWKDADSVFEKVYEEINELRDVYKSKDVARINDELGDVLFSIVNLSRFLKVQPELALAGSINKFIKRFEFIEKEAAKSGKTLTEMSLEEMDELWNKAKTENQEKFS</sequence>
<dbReference type="GO" id="GO:0006203">
    <property type="term" value="P:dGTP catabolic process"/>
    <property type="evidence" value="ECO:0007669"/>
    <property type="project" value="TreeGrafter"/>
</dbReference>